<evidence type="ECO:0000256" key="2">
    <source>
        <dbReference type="ARBA" id="ARBA00004948"/>
    </source>
</evidence>
<dbReference type="GO" id="GO:0046872">
    <property type="term" value="F:metal ion binding"/>
    <property type="evidence" value="ECO:0007669"/>
    <property type="project" value="UniProtKB-KW"/>
</dbReference>
<dbReference type="SUPFAM" id="SSF53850">
    <property type="entry name" value="Periplasmic binding protein-like II"/>
    <property type="match status" value="1"/>
</dbReference>
<keyword evidence="8" id="KW-0784">Thiamine biosynthesis</keyword>
<dbReference type="STRING" id="560819.SAMN05428998_12946"/>
<comment type="subunit">
    <text evidence="4">Homodimer.</text>
</comment>
<keyword evidence="15" id="KW-1185">Reference proteome</keyword>
<evidence type="ECO:0000313" key="14">
    <source>
        <dbReference type="EMBL" id="SMF70556.1"/>
    </source>
</evidence>
<evidence type="ECO:0000256" key="4">
    <source>
        <dbReference type="ARBA" id="ARBA00011738"/>
    </source>
</evidence>
<comment type="pathway">
    <text evidence="2">Cofactor biosynthesis; thiamine diphosphate biosynthesis.</text>
</comment>
<feature type="signal peptide" evidence="12">
    <location>
        <begin position="1"/>
        <end position="26"/>
    </location>
</feature>
<evidence type="ECO:0000256" key="3">
    <source>
        <dbReference type="ARBA" id="ARBA00009406"/>
    </source>
</evidence>
<keyword evidence="5" id="KW-0808">Transferase</keyword>
<organism evidence="14 15">
    <name type="scientific">Tistlia consotensis USBA 355</name>
    <dbReference type="NCBI Taxonomy" id="560819"/>
    <lineage>
        <taxon>Bacteria</taxon>
        <taxon>Pseudomonadati</taxon>
        <taxon>Pseudomonadota</taxon>
        <taxon>Alphaproteobacteria</taxon>
        <taxon>Rhodospirillales</taxon>
        <taxon>Rhodovibrionaceae</taxon>
        <taxon>Tistlia</taxon>
    </lineage>
</organism>
<dbReference type="PANTHER" id="PTHR31528:SF1">
    <property type="entry name" value="4-AMINO-5-HYDROXYMETHYL-2-METHYLPYRIMIDINE PHOSPHATE SYNTHASE THI11-RELATED"/>
    <property type="match status" value="1"/>
</dbReference>
<dbReference type="InterPro" id="IPR015168">
    <property type="entry name" value="SsuA/THI5"/>
</dbReference>
<evidence type="ECO:0000256" key="7">
    <source>
        <dbReference type="ARBA" id="ARBA00022898"/>
    </source>
</evidence>
<dbReference type="Proteomes" id="UP000192917">
    <property type="component" value="Unassembled WGS sequence"/>
</dbReference>
<dbReference type="PROSITE" id="PS51318">
    <property type="entry name" value="TAT"/>
    <property type="match status" value="1"/>
</dbReference>
<evidence type="ECO:0000256" key="1">
    <source>
        <dbReference type="ARBA" id="ARBA00003469"/>
    </source>
</evidence>
<evidence type="ECO:0000256" key="9">
    <source>
        <dbReference type="ARBA" id="ARBA00023004"/>
    </source>
</evidence>
<dbReference type="RefSeq" id="WP_085125545.1">
    <property type="nucleotide sequence ID" value="NZ_FWZX01000029.1"/>
</dbReference>
<dbReference type="GO" id="GO:0009228">
    <property type="term" value="P:thiamine biosynthetic process"/>
    <property type="evidence" value="ECO:0007669"/>
    <property type="project" value="UniProtKB-KW"/>
</dbReference>
<reference evidence="14 15" key="1">
    <citation type="submission" date="2017-04" db="EMBL/GenBank/DDBJ databases">
        <authorList>
            <person name="Afonso C.L."/>
            <person name="Miller P.J."/>
            <person name="Scott M.A."/>
            <person name="Spackman E."/>
            <person name="Goraichik I."/>
            <person name="Dimitrov K.M."/>
            <person name="Suarez D.L."/>
            <person name="Swayne D.E."/>
        </authorList>
    </citation>
    <scope>NUCLEOTIDE SEQUENCE [LARGE SCALE GENOMIC DNA]</scope>
    <source>
        <strain evidence="14 15">USBA 355</strain>
    </source>
</reference>
<dbReference type="GO" id="GO:0016740">
    <property type="term" value="F:transferase activity"/>
    <property type="evidence" value="ECO:0007669"/>
    <property type="project" value="UniProtKB-KW"/>
</dbReference>
<proteinExistence type="inferred from homology"/>
<protein>
    <recommendedName>
        <fullName evidence="10">Thiamine pyrimidine synthase</fullName>
    </recommendedName>
</protein>
<comment type="similarity">
    <text evidence="3">Belongs to the NMT1/THI5 family.</text>
</comment>
<dbReference type="Pfam" id="PF09084">
    <property type="entry name" value="NMT1"/>
    <property type="match status" value="1"/>
</dbReference>
<feature type="domain" description="SsuA/THI5-like" evidence="13">
    <location>
        <begin position="50"/>
        <end position="263"/>
    </location>
</feature>
<keyword evidence="9" id="KW-0408">Iron</keyword>
<comment type="function">
    <text evidence="1">Responsible for the formation of the pyrimidine heterocycle in the thiamine biosynthesis pathway. Catalyzes the formation of hydroxymethylpyrimidine phosphate (HMP-P) from histidine and pyridoxal phosphate (PLP). The protein uses PLP and the active site histidine to form HMP-P, generating an inactive enzyme. The enzyme can only undergo a single turnover, which suggests it is a suicide enzyme.</text>
</comment>
<evidence type="ECO:0000256" key="12">
    <source>
        <dbReference type="SAM" id="SignalP"/>
    </source>
</evidence>
<dbReference type="PANTHER" id="PTHR31528">
    <property type="entry name" value="4-AMINO-5-HYDROXYMETHYL-2-METHYLPYRIMIDINE PHOSPHATE SYNTHASE THI11-RELATED"/>
    <property type="match status" value="1"/>
</dbReference>
<evidence type="ECO:0000256" key="8">
    <source>
        <dbReference type="ARBA" id="ARBA00022977"/>
    </source>
</evidence>
<evidence type="ECO:0000256" key="5">
    <source>
        <dbReference type="ARBA" id="ARBA00022679"/>
    </source>
</evidence>
<feature type="chain" id="PRO_5013277841" description="Thiamine pyrimidine synthase" evidence="12">
    <location>
        <begin position="27"/>
        <end position="337"/>
    </location>
</feature>
<comment type="catalytic activity">
    <reaction evidence="11">
        <text>N(6)-(pyridoxal phosphate)-L-lysyl-[4-amino-5-hydroxymethyl-2-methylpyrimidine phosphate synthase] + L-histidyl-[4-amino-5-hydroxymethyl-2-methylpyrimidine phosphate synthase] + 2 Fe(3+) + 4 H2O = L-lysyl-[4-amino-5-hydroxymethyl-2-methylpyrimidine phosphate synthase] + (2S)-2-amino-5-hydroxy-4-oxopentanoyl-[4-amino-5-hydroxymethyl-2-methylpyrimidine phosphate synthase] + 4-amino-2-methyl-5-(phosphooxymethyl)pyrimidine + 3-oxopropanoate + 2 Fe(2+) + 2 H(+)</text>
        <dbReference type="Rhea" id="RHEA:65756"/>
        <dbReference type="Rhea" id="RHEA-COMP:16892"/>
        <dbReference type="Rhea" id="RHEA-COMP:16893"/>
        <dbReference type="Rhea" id="RHEA-COMP:16894"/>
        <dbReference type="Rhea" id="RHEA-COMP:16895"/>
        <dbReference type="ChEBI" id="CHEBI:15377"/>
        <dbReference type="ChEBI" id="CHEBI:15378"/>
        <dbReference type="ChEBI" id="CHEBI:29033"/>
        <dbReference type="ChEBI" id="CHEBI:29034"/>
        <dbReference type="ChEBI" id="CHEBI:29969"/>
        <dbReference type="ChEBI" id="CHEBI:29979"/>
        <dbReference type="ChEBI" id="CHEBI:33190"/>
        <dbReference type="ChEBI" id="CHEBI:58354"/>
        <dbReference type="ChEBI" id="CHEBI:143915"/>
        <dbReference type="ChEBI" id="CHEBI:157692"/>
    </reaction>
    <physiologicalReaction direction="left-to-right" evidence="11">
        <dbReference type="Rhea" id="RHEA:65757"/>
    </physiologicalReaction>
</comment>
<evidence type="ECO:0000259" key="13">
    <source>
        <dbReference type="Pfam" id="PF09084"/>
    </source>
</evidence>
<keyword evidence="6" id="KW-0479">Metal-binding</keyword>
<dbReference type="Gene3D" id="3.40.190.10">
    <property type="entry name" value="Periplasmic binding protein-like II"/>
    <property type="match status" value="2"/>
</dbReference>
<dbReference type="InterPro" id="IPR006311">
    <property type="entry name" value="TAT_signal"/>
</dbReference>
<keyword evidence="7" id="KW-0663">Pyridoxal phosphate</keyword>
<sequence length="337" mass="35353">MRQLRSTLTRIAFASLCGVAVAVALAAAAGSPARAEATKVRVVLDWAWLPYHSPFLIAQDKGYYKDAGLDVTIEQGRGSANTAVLVSQGQFDIGHLNITNAAQMIGKGGPMTVVGIYQHKSGASFVGIKGKVALDGPKSLIGPKIGSTPGGSDALSIKIFTKVSGLKASDLDIVSLDANAKTAALLSGKIDVVSGDAPAYTSYVKATGQEPVALILSDYGLPLVGFGFGVNNDFLAKHPDAVKKFLAATKKGFQDAAADPAKACAFMAETVHLSGEQSRCVNYFNALLALSTPPSDPTWGKQSAEEWQKLTDTLREVGLLESDKPASTYYSNEFVPQ</sequence>
<evidence type="ECO:0000256" key="10">
    <source>
        <dbReference type="ARBA" id="ARBA00033171"/>
    </source>
</evidence>
<keyword evidence="12" id="KW-0732">Signal</keyword>
<dbReference type="AlphaFoldDB" id="A0A1Y6CSI5"/>
<dbReference type="InterPro" id="IPR027939">
    <property type="entry name" value="NMT1/THI5"/>
</dbReference>
<evidence type="ECO:0000256" key="6">
    <source>
        <dbReference type="ARBA" id="ARBA00022723"/>
    </source>
</evidence>
<name>A0A1Y6CSI5_9PROT</name>
<evidence type="ECO:0000313" key="15">
    <source>
        <dbReference type="Proteomes" id="UP000192917"/>
    </source>
</evidence>
<evidence type="ECO:0000256" key="11">
    <source>
        <dbReference type="ARBA" id="ARBA00048179"/>
    </source>
</evidence>
<gene>
    <name evidence="14" type="ORF">SAMN05428998_12946</name>
</gene>
<accession>A0A1Y6CSI5</accession>
<dbReference type="EMBL" id="FWZX01000029">
    <property type="protein sequence ID" value="SMF70556.1"/>
    <property type="molecule type" value="Genomic_DNA"/>
</dbReference>